<organism evidence="1">
    <name type="scientific">Siphoviridae sp. ctA4S13</name>
    <dbReference type="NCBI Taxonomy" id="2826179"/>
    <lineage>
        <taxon>Viruses</taxon>
        <taxon>Duplodnaviria</taxon>
        <taxon>Heunggongvirae</taxon>
        <taxon>Uroviricota</taxon>
        <taxon>Caudoviricetes</taxon>
    </lineage>
</organism>
<dbReference type="EMBL" id="BK014961">
    <property type="protein sequence ID" value="DAD84544.1"/>
    <property type="molecule type" value="Genomic_DNA"/>
</dbReference>
<protein>
    <submittedName>
        <fullName evidence="1">Uncharacterized protein</fullName>
    </submittedName>
</protein>
<accession>A0A8S5MQX1</accession>
<reference evidence="1" key="1">
    <citation type="journal article" date="2021" name="Proc. Natl. Acad. Sci. U.S.A.">
        <title>A Catalog of Tens of Thousands of Viruses from Human Metagenomes Reveals Hidden Associations with Chronic Diseases.</title>
        <authorList>
            <person name="Tisza M.J."/>
            <person name="Buck C.B."/>
        </authorList>
    </citation>
    <scope>NUCLEOTIDE SEQUENCE</scope>
    <source>
        <strain evidence="1">CtA4S13</strain>
    </source>
</reference>
<evidence type="ECO:0000313" key="1">
    <source>
        <dbReference type="EMBL" id="DAD84544.1"/>
    </source>
</evidence>
<proteinExistence type="predicted"/>
<sequence length="141" mass="16289">MNFEDKLQVQIKVYDVGYVQVGDRFFDMSDNGEPNFEVEHENAGGGYDEDGNPVEATATRFLDFGKCLIYPNTSARLVRLNDGQQYAYSYEVIAPLSKHKYNILPREGDKVMIIKKDGTINKVMEVKGFTTYKRRYLKLWL</sequence>
<name>A0A8S5MQX1_9CAUD</name>